<dbReference type="Proteomes" id="UP001187471">
    <property type="component" value="Unassembled WGS sequence"/>
</dbReference>
<dbReference type="Gene3D" id="2.40.50.140">
    <property type="entry name" value="Nucleic acid-binding proteins"/>
    <property type="match status" value="1"/>
</dbReference>
<evidence type="ECO:0000313" key="2">
    <source>
        <dbReference type="Proteomes" id="UP001187471"/>
    </source>
</evidence>
<dbReference type="SUPFAM" id="SSF50249">
    <property type="entry name" value="Nucleic acid-binding proteins"/>
    <property type="match status" value="1"/>
</dbReference>
<organism evidence="1 2">
    <name type="scientific">Escallonia rubra</name>
    <dbReference type="NCBI Taxonomy" id="112253"/>
    <lineage>
        <taxon>Eukaryota</taxon>
        <taxon>Viridiplantae</taxon>
        <taxon>Streptophyta</taxon>
        <taxon>Embryophyta</taxon>
        <taxon>Tracheophyta</taxon>
        <taxon>Spermatophyta</taxon>
        <taxon>Magnoliopsida</taxon>
        <taxon>eudicotyledons</taxon>
        <taxon>Gunneridae</taxon>
        <taxon>Pentapetalae</taxon>
        <taxon>asterids</taxon>
        <taxon>campanulids</taxon>
        <taxon>Escalloniales</taxon>
        <taxon>Escalloniaceae</taxon>
        <taxon>Escallonia</taxon>
    </lineage>
</organism>
<sequence length="96" mass="11001">MKQTMLQTVFFQLELKCDKGTRVQAVMFNDAISKFQPMLKKGTTYLISDGTVKPTNQNFTNVNKEIELSLPMIANIIEAPEEIRMDNISKNFLSIR</sequence>
<dbReference type="InterPro" id="IPR012340">
    <property type="entry name" value="NA-bd_OB-fold"/>
</dbReference>
<evidence type="ECO:0000313" key="1">
    <source>
        <dbReference type="EMBL" id="KAK2971551.1"/>
    </source>
</evidence>
<protein>
    <submittedName>
        <fullName evidence="1">Uncharacterized protein</fullName>
    </submittedName>
</protein>
<reference evidence="1" key="1">
    <citation type="submission" date="2022-12" db="EMBL/GenBank/DDBJ databases">
        <title>Draft genome assemblies for two species of Escallonia (Escalloniales).</title>
        <authorList>
            <person name="Chanderbali A."/>
            <person name="Dervinis C."/>
            <person name="Anghel I."/>
            <person name="Soltis D."/>
            <person name="Soltis P."/>
            <person name="Zapata F."/>
        </authorList>
    </citation>
    <scope>NUCLEOTIDE SEQUENCE</scope>
    <source>
        <strain evidence="1">UCBG92.1500</strain>
        <tissue evidence="1">Leaf</tissue>
    </source>
</reference>
<proteinExistence type="predicted"/>
<gene>
    <name evidence="1" type="ORF">RJ640_017920</name>
</gene>
<dbReference type="EMBL" id="JAVXUO010002581">
    <property type="protein sequence ID" value="KAK2971551.1"/>
    <property type="molecule type" value="Genomic_DNA"/>
</dbReference>
<dbReference type="AlphaFoldDB" id="A0AA88U7H3"/>
<comment type="caution">
    <text evidence="1">The sequence shown here is derived from an EMBL/GenBank/DDBJ whole genome shotgun (WGS) entry which is preliminary data.</text>
</comment>
<name>A0AA88U7H3_9ASTE</name>
<keyword evidence="2" id="KW-1185">Reference proteome</keyword>
<accession>A0AA88U7H3</accession>